<evidence type="ECO:0000256" key="4">
    <source>
        <dbReference type="ARBA" id="ARBA00023163"/>
    </source>
</evidence>
<dbReference type="AlphaFoldDB" id="A0A174AN38"/>
<gene>
    <name evidence="6" type="ORF">ERS852385_01643</name>
</gene>
<feature type="domain" description="LysR substrate-binding" evidence="5">
    <location>
        <begin position="6"/>
        <end position="92"/>
    </location>
</feature>
<dbReference type="SUPFAM" id="SSF53850">
    <property type="entry name" value="Periplasmic binding protein-like II"/>
    <property type="match status" value="1"/>
</dbReference>
<dbReference type="CDD" id="cd05466">
    <property type="entry name" value="PBP2_LTTR_substrate"/>
    <property type="match status" value="1"/>
</dbReference>
<dbReference type="InterPro" id="IPR005119">
    <property type="entry name" value="LysR_subst-bd"/>
</dbReference>
<evidence type="ECO:0000256" key="1">
    <source>
        <dbReference type="ARBA" id="ARBA00009437"/>
    </source>
</evidence>
<proteinExistence type="inferred from homology"/>
<organism evidence="6 7">
    <name type="scientific">Mitsuokella jalaludinii</name>
    <dbReference type="NCBI Taxonomy" id="187979"/>
    <lineage>
        <taxon>Bacteria</taxon>
        <taxon>Bacillati</taxon>
        <taxon>Bacillota</taxon>
        <taxon>Negativicutes</taxon>
        <taxon>Selenomonadales</taxon>
        <taxon>Selenomonadaceae</taxon>
        <taxon>Mitsuokella</taxon>
    </lineage>
</organism>
<dbReference type="PANTHER" id="PTHR30346:SF28">
    <property type="entry name" value="HTH-TYPE TRANSCRIPTIONAL REGULATOR CYNR"/>
    <property type="match status" value="1"/>
</dbReference>
<evidence type="ECO:0000256" key="2">
    <source>
        <dbReference type="ARBA" id="ARBA00023015"/>
    </source>
</evidence>
<dbReference type="PANTHER" id="PTHR30346">
    <property type="entry name" value="TRANSCRIPTIONAL DUAL REGULATOR HCAR-RELATED"/>
    <property type="match status" value="1"/>
</dbReference>
<evidence type="ECO:0000313" key="7">
    <source>
        <dbReference type="Proteomes" id="UP000095546"/>
    </source>
</evidence>
<dbReference type="GO" id="GO:0032993">
    <property type="term" value="C:protein-DNA complex"/>
    <property type="evidence" value="ECO:0007669"/>
    <property type="project" value="TreeGrafter"/>
</dbReference>
<evidence type="ECO:0000313" key="6">
    <source>
        <dbReference type="EMBL" id="CUN90171.1"/>
    </source>
</evidence>
<dbReference type="Pfam" id="PF03466">
    <property type="entry name" value="LysR_substrate"/>
    <property type="match status" value="1"/>
</dbReference>
<dbReference type="GO" id="GO:0003677">
    <property type="term" value="F:DNA binding"/>
    <property type="evidence" value="ECO:0007669"/>
    <property type="project" value="UniProtKB-KW"/>
</dbReference>
<accession>A0A174AN38</accession>
<dbReference type="Gene3D" id="3.40.190.290">
    <property type="match status" value="1"/>
</dbReference>
<evidence type="ECO:0000256" key="3">
    <source>
        <dbReference type="ARBA" id="ARBA00023125"/>
    </source>
</evidence>
<comment type="similarity">
    <text evidence="1">Belongs to the LysR transcriptional regulatory family.</text>
</comment>
<keyword evidence="4" id="KW-0804">Transcription</keyword>
<name>A0A174AN38_9FIRM</name>
<keyword evidence="2" id="KW-0805">Transcription regulation</keyword>
<sequence>MAEVYEKLCESSGAKPQVIFEANSIIEASELCAAGLGATLVTDMLVQSWRWKEQAFFFELEEEVEDRQLLAVCSKQRQLSLAAQRFIDFLRAD</sequence>
<keyword evidence="7" id="KW-1185">Reference proteome</keyword>
<protein>
    <submittedName>
        <fullName evidence="6">LysR substrate binding domain</fullName>
    </submittedName>
</protein>
<keyword evidence="3" id="KW-0238">DNA-binding</keyword>
<reference evidence="6 7" key="1">
    <citation type="submission" date="2015-09" db="EMBL/GenBank/DDBJ databases">
        <authorList>
            <consortium name="Pathogen Informatics"/>
        </authorList>
    </citation>
    <scope>NUCLEOTIDE SEQUENCE [LARGE SCALE GENOMIC DNA]</scope>
    <source>
        <strain evidence="6 7">2789STDY5608828</strain>
    </source>
</reference>
<dbReference type="GO" id="GO:0003700">
    <property type="term" value="F:DNA-binding transcription factor activity"/>
    <property type="evidence" value="ECO:0007669"/>
    <property type="project" value="TreeGrafter"/>
</dbReference>
<dbReference type="STRING" id="187979.ERS852385_01643"/>
<dbReference type="EMBL" id="CYYU01000012">
    <property type="protein sequence ID" value="CUN90171.1"/>
    <property type="molecule type" value="Genomic_DNA"/>
</dbReference>
<evidence type="ECO:0000259" key="5">
    <source>
        <dbReference type="Pfam" id="PF03466"/>
    </source>
</evidence>
<dbReference type="Proteomes" id="UP000095546">
    <property type="component" value="Unassembled WGS sequence"/>
</dbReference>